<dbReference type="EMBL" id="VULP01000001">
    <property type="protein sequence ID" value="MSU80930.1"/>
    <property type="molecule type" value="Genomic_DNA"/>
</dbReference>
<reference evidence="3 4" key="1">
    <citation type="submission" date="2019-08" db="EMBL/GenBank/DDBJ databases">
        <title>In-depth cultivation of the pig gut microbiome towards novel bacterial diversity and tailored functional studies.</title>
        <authorList>
            <person name="Wylensek D."/>
            <person name="Hitch T.C.A."/>
            <person name="Clavel T."/>
        </authorList>
    </citation>
    <scope>NUCLEOTIDE SEQUENCE [LARGE SCALE GENOMIC DNA]</scope>
    <source>
        <strain evidence="3 4">BSM-383-APC-4H</strain>
    </source>
</reference>
<gene>
    <name evidence="3" type="ORF">FYJ25_00780</name>
</gene>
<dbReference type="Gene3D" id="3.80.10.10">
    <property type="entry name" value="Ribonuclease Inhibitor"/>
    <property type="match status" value="2"/>
</dbReference>
<dbReference type="InterPro" id="IPR032675">
    <property type="entry name" value="LRR_dom_sf"/>
</dbReference>
<evidence type="ECO:0000313" key="3">
    <source>
        <dbReference type="EMBL" id="MSU80930.1"/>
    </source>
</evidence>
<protein>
    <submittedName>
        <fullName evidence="3">Leucine-rich repeat protein</fullName>
    </submittedName>
</protein>
<dbReference type="InterPro" id="IPR013783">
    <property type="entry name" value="Ig-like_fold"/>
</dbReference>
<evidence type="ECO:0000259" key="2">
    <source>
        <dbReference type="PROSITE" id="PS50853"/>
    </source>
</evidence>
<dbReference type="Pfam" id="PF02368">
    <property type="entry name" value="Big_2"/>
    <property type="match status" value="1"/>
</dbReference>
<evidence type="ECO:0000313" key="4">
    <source>
        <dbReference type="Proteomes" id="UP000433359"/>
    </source>
</evidence>
<dbReference type="Pfam" id="PF13306">
    <property type="entry name" value="LRR_5"/>
    <property type="match status" value="2"/>
</dbReference>
<dbReference type="SUPFAM" id="SSF49265">
    <property type="entry name" value="Fibronectin type III"/>
    <property type="match status" value="1"/>
</dbReference>
<dbReference type="InterPro" id="IPR008964">
    <property type="entry name" value="Invasin/intimin_cell_adhesion"/>
</dbReference>
<comment type="caution">
    <text evidence="3">The sequence shown here is derived from an EMBL/GenBank/DDBJ whole genome shotgun (WGS) entry which is preliminary data.</text>
</comment>
<sequence length="1104" mass="122107">MRLRSVFKMRMSILNTATTEQMGYGIISFFVYTKSTNSYFIWYNKIIRRRRKVMKKLFSRCSWLITVLICLGILFSVKTFAKDSAADDSLSGSLGKNITWTLEGSSDSGYTIRISGSGDTPDYDYTSDIPWYSHINEIKSVIVEDGITGLGKSSFYKSTSIQSVKLADSVRSIGEMCFFRNGSLEKIELGNGLTSIGEAAFSVSNLKKVSLPIGITHIESDTFYGCKQLESINLEHVKSIGRRAFYFCSNLSGINLSADIEQLEYAAFRGCSSIDKVNIGSKLSELSEQVFAECSSLKEIYIPDNITAIQKAAFYECTALGQVTGAKNVEVLGEMAFNGAKSLETYPFGDKVRFIGNSAFSGCSSFKIDKIPDSVTFMGTWAFGSTAIETIEFGSGLTYINSYAFSYCSNLTKVTFPSNIESIKIYAFSHCPKLKNVIFTEGLKTINEGAFTGSIIKEAVIPKSVSAIGSRAFPDSTKLTLLNNKLTNMGENTYKVIHKAKASFYYNYDYAYEVLELVNKIRKENNLEPMTMDVDLLDNAMYRASELALYFSHQSPMGFTAIGTTENCALGQKTPQKVVDAWMSDEHKYPILSSDFTAIGIGAVESNGQLHWTQEFLSKVSEEAMQSSYKNGNQINTIKYTTDIVNNFYPEQELVKIKEKGNSSIVSILKRAVLLPDSVHYVSSDEKVCTVSKDGKLTGKEAGNATITIYAADSADEYALQTTVQVEVQHNWQSKYTIDKEPTCTENGSQSIHCDVCNTINQDRVRVIKATGHKWSDWEVTKEASETEEGSRRRVCENDKTHVETEVIPVLAHVHKLMKVEARKATCTEDGNKEYYVCSSCKKLFADADIGKEINKEDTVVKATGHKVVKDSAVPATTTTTGLSEGSHCSVCGQIIVAQKVIPKKDVKGDVNDSISVNDVEKKITANRNDGDIAGSTFKILQLRAKKTGRNYINLSWTKVKGASGYIIYGNRCNSARKVYSLKKVVSTTRTSAKITKLNKGTYYKYTAVAYKTTTEGQKVIASSKTIHVATIGGKVGNYKKVKLNKKKVKLKSGKIFKIEAEQLPEKKKLKVKRHRGICFESSNSSIATVSSSGKVKAKKRELA</sequence>
<dbReference type="SUPFAM" id="SSF49373">
    <property type="entry name" value="Invasin/intimin cell-adhesion fragments"/>
    <property type="match status" value="2"/>
</dbReference>
<feature type="domain" description="Fibronectin type-III" evidence="2">
    <location>
        <begin position="939"/>
        <end position="1030"/>
    </location>
</feature>
<dbReference type="InterPro" id="IPR053139">
    <property type="entry name" value="Surface_bspA-like"/>
</dbReference>
<dbReference type="SUPFAM" id="SSF52058">
    <property type="entry name" value="L domain-like"/>
    <property type="match status" value="2"/>
</dbReference>
<dbReference type="InterPro" id="IPR036116">
    <property type="entry name" value="FN3_sf"/>
</dbReference>
<feature type="transmembrane region" description="Helical" evidence="1">
    <location>
        <begin position="57"/>
        <end position="77"/>
    </location>
</feature>
<dbReference type="AlphaFoldDB" id="A0A6N7YER3"/>
<dbReference type="InterPro" id="IPR014044">
    <property type="entry name" value="CAP_dom"/>
</dbReference>
<dbReference type="PROSITE" id="PS50853">
    <property type="entry name" value="FN3"/>
    <property type="match status" value="1"/>
</dbReference>
<keyword evidence="1" id="KW-1133">Transmembrane helix</keyword>
<accession>A0A6N7YER3</accession>
<dbReference type="CDD" id="cd05379">
    <property type="entry name" value="CAP_bacterial"/>
    <property type="match status" value="1"/>
</dbReference>
<dbReference type="InterPro" id="IPR026906">
    <property type="entry name" value="LRR_5"/>
</dbReference>
<keyword evidence="1" id="KW-0472">Membrane</keyword>
<dbReference type="Gene3D" id="2.60.40.10">
    <property type="entry name" value="Immunoglobulins"/>
    <property type="match status" value="1"/>
</dbReference>
<name>A0A6N7YER3_9FIRM</name>
<dbReference type="InterPro" id="IPR035940">
    <property type="entry name" value="CAP_sf"/>
</dbReference>
<dbReference type="InterPro" id="IPR003961">
    <property type="entry name" value="FN3_dom"/>
</dbReference>
<dbReference type="Pfam" id="PF00188">
    <property type="entry name" value="CAP"/>
    <property type="match status" value="1"/>
</dbReference>
<dbReference type="PANTHER" id="PTHR45661:SF3">
    <property type="entry name" value="IG-LIKE DOMAIN-CONTAINING PROTEIN"/>
    <property type="match status" value="1"/>
</dbReference>
<dbReference type="PANTHER" id="PTHR45661">
    <property type="entry name" value="SURFACE ANTIGEN"/>
    <property type="match status" value="1"/>
</dbReference>
<dbReference type="Proteomes" id="UP000433359">
    <property type="component" value="Unassembled WGS sequence"/>
</dbReference>
<dbReference type="Gene3D" id="2.60.40.1080">
    <property type="match status" value="2"/>
</dbReference>
<organism evidence="3 4">
    <name type="scientific">Anaerobutyricum soehngenii</name>
    <dbReference type="NCBI Taxonomy" id="105843"/>
    <lineage>
        <taxon>Bacteria</taxon>
        <taxon>Bacillati</taxon>
        <taxon>Bacillota</taxon>
        <taxon>Clostridia</taxon>
        <taxon>Lachnospirales</taxon>
        <taxon>Lachnospiraceae</taxon>
        <taxon>Anaerobutyricum</taxon>
    </lineage>
</organism>
<dbReference type="InterPro" id="IPR003343">
    <property type="entry name" value="Big_2"/>
</dbReference>
<keyword evidence="1" id="KW-0812">Transmembrane</keyword>
<evidence type="ECO:0000256" key="1">
    <source>
        <dbReference type="SAM" id="Phobius"/>
    </source>
</evidence>
<dbReference type="SUPFAM" id="SSF55797">
    <property type="entry name" value="PR-1-like"/>
    <property type="match status" value="1"/>
</dbReference>
<proteinExistence type="predicted"/>
<dbReference type="Gene3D" id="3.40.33.10">
    <property type="entry name" value="CAP"/>
    <property type="match status" value="1"/>
</dbReference>